<feature type="compositionally biased region" description="Polar residues" evidence="1">
    <location>
        <begin position="33"/>
        <end position="59"/>
    </location>
</feature>
<keyword evidence="3" id="KW-1185">Reference proteome</keyword>
<feature type="region of interest" description="Disordered" evidence="1">
    <location>
        <begin position="1"/>
        <end position="181"/>
    </location>
</feature>
<comment type="caution">
    <text evidence="2">The sequence shown here is derived from an EMBL/GenBank/DDBJ whole genome shotgun (WGS) entry which is preliminary data.</text>
</comment>
<sequence length="424" mass="48696">MSPRPWTRSRQHRSAYLEFPPIKSRGRSRPRESTSSGSKTPSTLVDSNASEDNNDSQAGGQDGSAIPDRSTLPWSSTWQWPQDLSTGSAAFRHTAQPASGREQENAAQSRPVFKGPDNEMPIQDRPEQDEDGVGSEQQQRTGIDPRSYLPQPRVPQSHRISHSVTRPTETANWQRTERRPSIPRMATVQAGQLVSHKLYTCPTFYFESHGGRIVIQYWADFRAPSEMVEAVRIMLESDDDTSCSNRCILHCRDPEWRHVDIYEPEEKTRNWFCLPSILSRARTPCQMRRILGRHRKFIKLTEIRMENTRIDMELNDSPVPGNRFQEQRDYNQVQEDKLTREWLQEVLVAWFSVDVFIRNANDEIDLFIRRAEARGVVVTLEMKAVIDDCRRRGDDDTVFRLLRQEGLGAVSANELAGVFAGMRV</sequence>
<dbReference type="OrthoDB" id="10459106at2759"/>
<evidence type="ECO:0000313" key="2">
    <source>
        <dbReference type="EMBL" id="KAG8623645.1"/>
    </source>
</evidence>
<feature type="compositionally biased region" description="Polar residues" evidence="1">
    <location>
        <begin position="162"/>
        <end position="174"/>
    </location>
</feature>
<dbReference type="AlphaFoldDB" id="A0A8K0KUQ7"/>
<gene>
    <name evidence="2" type="ORF">KVT40_008621</name>
</gene>
<evidence type="ECO:0000313" key="3">
    <source>
        <dbReference type="Proteomes" id="UP000809789"/>
    </source>
</evidence>
<feature type="compositionally biased region" description="Polar residues" evidence="1">
    <location>
        <begin position="72"/>
        <end position="88"/>
    </location>
</feature>
<proteinExistence type="predicted"/>
<protein>
    <submittedName>
        <fullName evidence="2">Uncharacterized protein</fullName>
    </submittedName>
</protein>
<name>A0A8K0KUQ7_9PEZI</name>
<dbReference type="EMBL" id="JAESVG020000010">
    <property type="protein sequence ID" value="KAG8623645.1"/>
    <property type="molecule type" value="Genomic_DNA"/>
</dbReference>
<evidence type="ECO:0000256" key="1">
    <source>
        <dbReference type="SAM" id="MobiDB-lite"/>
    </source>
</evidence>
<dbReference type="Proteomes" id="UP000809789">
    <property type="component" value="Unassembled WGS sequence"/>
</dbReference>
<accession>A0A8K0KUQ7</accession>
<reference evidence="2" key="1">
    <citation type="submission" date="2021-07" db="EMBL/GenBank/DDBJ databases">
        <title>Elsinoe batatas strain:CRI-CJ2 Genome sequencing and assembly.</title>
        <authorList>
            <person name="Huang L."/>
        </authorList>
    </citation>
    <scope>NUCLEOTIDE SEQUENCE</scope>
    <source>
        <strain evidence="2">CRI-CJ2</strain>
    </source>
</reference>
<organism evidence="2 3">
    <name type="scientific">Elsinoe batatas</name>
    <dbReference type="NCBI Taxonomy" id="2601811"/>
    <lineage>
        <taxon>Eukaryota</taxon>
        <taxon>Fungi</taxon>
        <taxon>Dikarya</taxon>
        <taxon>Ascomycota</taxon>
        <taxon>Pezizomycotina</taxon>
        <taxon>Dothideomycetes</taxon>
        <taxon>Dothideomycetidae</taxon>
        <taxon>Myriangiales</taxon>
        <taxon>Elsinoaceae</taxon>
        <taxon>Elsinoe</taxon>
    </lineage>
</organism>